<dbReference type="HAMAP" id="MF_00984">
    <property type="entry name" value="SSB"/>
    <property type="match status" value="1"/>
</dbReference>
<dbReference type="GO" id="GO:0003697">
    <property type="term" value="F:single-stranded DNA binding"/>
    <property type="evidence" value="ECO:0007669"/>
    <property type="project" value="UniProtKB-UniRule"/>
</dbReference>
<dbReference type="EMBL" id="WWSC01000015">
    <property type="protein sequence ID" value="MZK42394.1"/>
    <property type="molecule type" value="Genomic_DNA"/>
</dbReference>
<dbReference type="Pfam" id="PF00436">
    <property type="entry name" value="SSB"/>
    <property type="match status" value="1"/>
</dbReference>
<dbReference type="PIRSF" id="PIRSF002070">
    <property type="entry name" value="SSB"/>
    <property type="match status" value="1"/>
</dbReference>
<comment type="caution">
    <text evidence="5">The sequence shown here is derived from an EMBL/GenBank/DDBJ whole genome shotgun (WGS) entry which is preliminary data.</text>
</comment>
<evidence type="ECO:0000256" key="2">
    <source>
        <dbReference type="HAMAP-Rule" id="MF_00984"/>
    </source>
</evidence>
<name>A0A6L8S1G5_9FIRM</name>
<keyword evidence="1 2" id="KW-0238">DNA-binding</keyword>
<evidence type="ECO:0000256" key="4">
    <source>
        <dbReference type="SAM" id="MobiDB-lite"/>
    </source>
</evidence>
<reference evidence="5 6" key="1">
    <citation type="journal article" date="2019" name="Nat. Med.">
        <title>A library of human gut bacterial isolates paired with longitudinal multiomics data enables mechanistic microbiome research.</title>
        <authorList>
            <person name="Poyet M."/>
            <person name="Groussin M."/>
            <person name="Gibbons S.M."/>
            <person name="Avila-Pacheco J."/>
            <person name="Jiang X."/>
            <person name="Kearney S.M."/>
            <person name="Perrotta A.R."/>
            <person name="Berdy B."/>
            <person name="Zhao S."/>
            <person name="Lieberman T.D."/>
            <person name="Swanson P.K."/>
            <person name="Smith M."/>
            <person name="Roesemann S."/>
            <person name="Alexander J.E."/>
            <person name="Rich S.A."/>
            <person name="Livny J."/>
            <person name="Vlamakis H."/>
            <person name="Clish C."/>
            <person name="Bullock K."/>
            <person name="Deik A."/>
            <person name="Scott J."/>
            <person name="Pierce K.A."/>
            <person name="Xavier R.J."/>
            <person name="Alm E.J."/>
        </authorList>
    </citation>
    <scope>NUCLEOTIDE SEQUENCE [LARGE SCALE GENOMIC DNA]</scope>
    <source>
        <strain evidence="5 6">BIOML-A6</strain>
    </source>
</reference>
<accession>A0A6L8S1G5</accession>
<dbReference type="PANTHER" id="PTHR10302">
    <property type="entry name" value="SINGLE-STRANDED DNA-BINDING PROTEIN"/>
    <property type="match status" value="1"/>
</dbReference>
<dbReference type="AlphaFoldDB" id="A0A6L8S1G5"/>
<dbReference type="GO" id="GO:0006260">
    <property type="term" value="P:DNA replication"/>
    <property type="evidence" value="ECO:0007669"/>
    <property type="project" value="InterPro"/>
</dbReference>
<evidence type="ECO:0000256" key="1">
    <source>
        <dbReference type="ARBA" id="ARBA00023125"/>
    </source>
</evidence>
<dbReference type="InterPro" id="IPR000424">
    <property type="entry name" value="Primosome_PriB/ssb"/>
</dbReference>
<dbReference type="Proteomes" id="UP000472916">
    <property type="component" value="Unassembled WGS sequence"/>
</dbReference>
<dbReference type="InterPro" id="IPR012340">
    <property type="entry name" value="NA-bd_OB-fold"/>
</dbReference>
<sequence length="136" mass="15237">MNKVILMGRLTKNPEIKYAGKDNDMAVARYTLAVNRRYKRDGEQEADFISCVTFGKSAEFAQKYLHKGMRIVIGGRISTGSYKDKDGKTIYTTDVVVEEHEFAQNKDSGAEANLSGTEKTDEDGFIEVPDGERPFD</sequence>
<evidence type="ECO:0000313" key="6">
    <source>
        <dbReference type="Proteomes" id="UP000472916"/>
    </source>
</evidence>
<evidence type="ECO:0000256" key="3">
    <source>
        <dbReference type="PIRNR" id="PIRNR002070"/>
    </source>
</evidence>
<evidence type="ECO:0000313" key="5">
    <source>
        <dbReference type="EMBL" id="MZK42394.1"/>
    </source>
</evidence>
<feature type="region of interest" description="Disordered" evidence="4">
    <location>
        <begin position="104"/>
        <end position="136"/>
    </location>
</feature>
<dbReference type="Gene3D" id="2.40.50.140">
    <property type="entry name" value="Nucleic acid-binding proteins"/>
    <property type="match status" value="1"/>
</dbReference>
<dbReference type="PROSITE" id="PS50935">
    <property type="entry name" value="SSB"/>
    <property type="match status" value="1"/>
</dbReference>
<dbReference type="InterPro" id="IPR011344">
    <property type="entry name" value="ssDNA-bd"/>
</dbReference>
<dbReference type="CDD" id="cd04496">
    <property type="entry name" value="SSB_OBF"/>
    <property type="match status" value="1"/>
</dbReference>
<dbReference type="GO" id="GO:0009295">
    <property type="term" value="C:nucleoid"/>
    <property type="evidence" value="ECO:0007669"/>
    <property type="project" value="TreeGrafter"/>
</dbReference>
<comment type="subunit">
    <text evidence="2">Homotetramer.</text>
</comment>
<gene>
    <name evidence="5" type="primary">ssb</name>
    <name evidence="5" type="ORF">GT528_12035</name>
</gene>
<comment type="caution">
    <text evidence="2">Lacks conserved residue(s) required for the propagation of feature annotation.</text>
</comment>
<organism evidence="5 6">
    <name type="scientific">Dorea longicatena</name>
    <dbReference type="NCBI Taxonomy" id="88431"/>
    <lineage>
        <taxon>Bacteria</taxon>
        <taxon>Bacillati</taxon>
        <taxon>Bacillota</taxon>
        <taxon>Clostridia</taxon>
        <taxon>Lachnospirales</taxon>
        <taxon>Lachnospiraceae</taxon>
        <taxon>Dorea</taxon>
    </lineage>
</organism>
<dbReference type="PANTHER" id="PTHR10302:SF27">
    <property type="entry name" value="SINGLE-STRANDED DNA-BINDING PROTEIN"/>
    <property type="match status" value="1"/>
</dbReference>
<dbReference type="NCBIfam" id="TIGR00621">
    <property type="entry name" value="ssb"/>
    <property type="match status" value="1"/>
</dbReference>
<dbReference type="SUPFAM" id="SSF50249">
    <property type="entry name" value="Nucleic acid-binding proteins"/>
    <property type="match status" value="1"/>
</dbReference>
<proteinExistence type="inferred from homology"/>
<protein>
    <recommendedName>
        <fullName evidence="2 3">Single-stranded DNA-binding protein</fullName>
        <shortName evidence="2">SSB</shortName>
    </recommendedName>
</protein>
<dbReference type="RefSeq" id="WP_130096871.1">
    <property type="nucleotide sequence ID" value="NZ_JBCPDX010000016.1"/>
</dbReference>